<dbReference type="Gene3D" id="3.50.30.50">
    <property type="entry name" value="Putative cyclase"/>
    <property type="match status" value="1"/>
</dbReference>
<proteinExistence type="predicted"/>
<dbReference type="InterPro" id="IPR037175">
    <property type="entry name" value="KFase_sf"/>
</dbReference>
<organism evidence="1 2">
    <name type="scientific">Seleniivibrio woodruffii</name>
    <dbReference type="NCBI Taxonomy" id="1078050"/>
    <lineage>
        <taxon>Bacteria</taxon>
        <taxon>Pseudomonadati</taxon>
        <taxon>Deferribacterota</taxon>
        <taxon>Deferribacteres</taxon>
        <taxon>Deferribacterales</taxon>
        <taxon>Geovibrionaceae</taxon>
        <taxon>Seleniivibrio</taxon>
    </lineage>
</organism>
<dbReference type="GO" id="GO:0019441">
    <property type="term" value="P:L-tryptophan catabolic process to kynurenine"/>
    <property type="evidence" value="ECO:0007669"/>
    <property type="project" value="InterPro"/>
</dbReference>
<evidence type="ECO:0000313" key="1">
    <source>
        <dbReference type="EMBL" id="TCK60048.1"/>
    </source>
</evidence>
<dbReference type="Pfam" id="PF04199">
    <property type="entry name" value="Cyclase"/>
    <property type="match status" value="1"/>
</dbReference>
<dbReference type="Proteomes" id="UP000294614">
    <property type="component" value="Unassembled WGS sequence"/>
</dbReference>
<accession>A0A4R1K700</accession>
<reference evidence="1 2" key="1">
    <citation type="submission" date="2019-03" db="EMBL/GenBank/DDBJ databases">
        <title>Genomic Encyclopedia of Type Strains, Phase IV (KMG-IV): sequencing the most valuable type-strain genomes for metagenomic binning, comparative biology and taxonomic classification.</title>
        <authorList>
            <person name="Goeker M."/>
        </authorList>
    </citation>
    <scope>NUCLEOTIDE SEQUENCE [LARGE SCALE GENOMIC DNA]</scope>
    <source>
        <strain evidence="1 2">DSM 24984</strain>
    </source>
</reference>
<dbReference type="InterPro" id="IPR007325">
    <property type="entry name" value="KFase/CYL"/>
</dbReference>
<dbReference type="AlphaFoldDB" id="A0A4R1K700"/>
<dbReference type="GO" id="GO:0004061">
    <property type="term" value="F:arylformamidase activity"/>
    <property type="evidence" value="ECO:0007669"/>
    <property type="project" value="InterPro"/>
</dbReference>
<comment type="caution">
    <text evidence="1">The sequence shown here is derived from an EMBL/GenBank/DDBJ whole genome shotgun (WGS) entry which is preliminary data.</text>
</comment>
<dbReference type="SUPFAM" id="SSF102198">
    <property type="entry name" value="Putative cyclase"/>
    <property type="match status" value="1"/>
</dbReference>
<dbReference type="EMBL" id="SMGG01000005">
    <property type="protein sequence ID" value="TCK60048.1"/>
    <property type="molecule type" value="Genomic_DNA"/>
</dbReference>
<gene>
    <name evidence="1" type="ORF">C8D98_2220</name>
</gene>
<keyword evidence="2" id="KW-1185">Reference proteome</keyword>
<evidence type="ECO:0000313" key="2">
    <source>
        <dbReference type="Proteomes" id="UP000294614"/>
    </source>
</evidence>
<dbReference type="RefSeq" id="WP_132874192.1">
    <property type="nucleotide sequence ID" value="NZ_JAJUHT010000009.1"/>
</dbReference>
<dbReference type="PANTHER" id="PTHR31118:SF12">
    <property type="entry name" value="CYCLASE-LIKE PROTEIN 2"/>
    <property type="match status" value="1"/>
</dbReference>
<dbReference type="PANTHER" id="PTHR31118">
    <property type="entry name" value="CYCLASE-LIKE PROTEIN 2"/>
    <property type="match status" value="1"/>
</dbReference>
<sequence>MEILDLTHEITDGMPVYPGTEAPSLKQANTIEEHGFAEKLITMVSHTGTHMDAPAHIVAGRRTLSEIDINDLCGKGCLIDLRNVKGNITPEHLKPYETELRSAKIAVFWTGWDRFWGEEQYFADFPVMNEDAARFLISTGVKGIAVDVISMDSVDCFTLDIHKVLFNAELFVAENLKGLERLSGKDFDIGIFPLKIRQGDGSPIRAVAFLR</sequence>
<protein>
    <submittedName>
        <fullName evidence="1">Kynurenine formamidase</fullName>
    </submittedName>
</protein>
<dbReference type="OrthoDB" id="9796085at2"/>
<name>A0A4R1K700_9BACT</name>